<organism evidence="5 6">
    <name type="scientific">Denitrobaculum tricleocarpae</name>
    <dbReference type="NCBI Taxonomy" id="2591009"/>
    <lineage>
        <taxon>Bacteria</taxon>
        <taxon>Pseudomonadati</taxon>
        <taxon>Pseudomonadota</taxon>
        <taxon>Alphaproteobacteria</taxon>
        <taxon>Rhodospirillales</taxon>
        <taxon>Rhodospirillaceae</taxon>
        <taxon>Denitrobaculum</taxon>
    </lineage>
</organism>
<dbReference type="RefSeq" id="WP_142899499.1">
    <property type="nucleotide sequence ID" value="NZ_ML660064.1"/>
</dbReference>
<protein>
    <submittedName>
        <fullName evidence="5">GntR family transcriptional regulator</fullName>
    </submittedName>
</protein>
<evidence type="ECO:0000259" key="4">
    <source>
        <dbReference type="SMART" id="SM00895"/>
    </source>
</evidence>
<dbReference type="EMBL" id="VHSH01000013">
    <property type="protein sequence ID" value="TQV71952.1"/>
    <property type="molecule type" value="Genomic_DNA"/>
</dbReference>
<keyword evidence="1" id="KW-0805">Transcription regulation</keyword>
<dbReference type="Proteomes" id="UP000315252">
    <property type="component" value="Unassembled WGS sequence"/>
</dbReference>
<dbReference type="AlphaFoldDB" id="A0A545T448"/>
<keyword evidence="3" id="KW-0804">Transcription</keyword>
<gene>
    <name evidence="5" type="ORF">FKG95_26625</name>
</gene>
<dbReference type="InterPro" id="IPR000524">
    <property type="entry name" value="Tscrpt_reg_HTH_GntR"/>
</dbReference>
<dbReference type="GO" id="GO:0003700">
    <property type="term" value="F:DNA-binding transcription factor activity"/>
    <property type="evidence" value="ECO:0007669"/>
    <property type="project" value="InterPro"/>
</dbReference>
<keyword evidence="2" id="KW-0238">DNA-binding</keyword>
<dbReference type="InterPro" id="IPR011711">
    <property type="entry name" value="GntR_C"/>
</dbReference>
<dbReference type="Gene3D" id="1.10.10.10">
    <property type="entry name" value="Winged helix-like DNA-binding domain superfamily/Winged helix DNA-binding domain"/>
    <property type="match status" value="1"/>
</dbReference>
<accession>A0A545T448</accession>
<dbReference type="InterPro" id="IPR008920">
    <property type="entry name" value="TF_FadR/GntR_C"/>
</dbReference>
<keyword evidence="6" id="KW-1185">Reference proteome</keyword>
<feature type="domain" description="GntR C-terminal" evidence="4">
    <location>
        <begin position="84"/>
        <end position="203"/>
    </location>
</feature>
<dbReference type="SMART" id="SM00895">
    <property type="entry name" value="FCD"/>
    <property type="match status" value="1"/>
</dbReference>
<name>A0A545T448_9PROT</name>
<dbReference type="SUPFAM" id="SSF48008">
    <property type="entry name" value="GntR ligand-binding domain-like"/>
    <property type="match status" value="1"/>
</dbReference>
<dbReference type="Gene3D" id="1.20.120.530">
    <property type="entry name" value="GntR ligand-binding domain-like"/>
    <property type="match status" value="1"/>
</dbReference>
<dbReference type="InterPro" id="IPR036388">
    <property type="entry name" value="WH-like_DNA-bd_sf"/>
</dbReference>
<dbReference type="GO" id="GO:0003677">
    <property type="term" value="F:DNA binding"/>
    <property type="evidence" value="ECO:0007669"/>
    <property type="project" value="UniProtKB-KW"/>
</dbReference>
<dbReference type="SUPFAM" id="SSF46785">
    <property type="entry name" value="Winged helix' DNA-binding domain"/>
    <property type="match status" value="1"/>
</dbReference>
<dbReference type="Pfam" id="PF07729">
    <property type="entry name" value="FCD"/>
    <property type="match status" value="1"/>
</dbReference>
<sequence>MRRPPTRQTSSTALWLSETLRHAIIMGTLPPDEVILVDEVAESYEVKATVVHEVFALLKRDNWIDSVSRQSAVVSPLRAKEAIQLFESRAELEVEAARQSFPKLTKDQVLAAEAAYRALQNAIVEDRSNAHVAFHLALYAAADEALIRAVEERIRASERYLCFKRAVLNEIGTEQSEHLELLHAARIRDVARAERVIDAHISNCGRLIAQKL</sequence>
<evidence type="ECO:0000256" key="3">
    <source>
        <dbReference type="ARBA" id="ARBA00023163"/>
    </source>
</evidence>
<evidence type="ECO:0000313" key="5">
    <source>
        <dbReference type="EMBL" id="TQV71952.1"/>
    </source>
</evidence>
<dbReference type="InterPro" id="IPR036390">
    <property type="entry name" value="WH_DNA-bd_sf"/>
</dbReference>
<evidence type="ECO:0000256" key="2">
    <source>
        <dbReference type="ARBA" id="ARBA00023125"/>
    </source>
</evidence>
<dbReference type="PANTHER" id="PTHR43537:SF24">
    <property type="entry name" value="GLUCONATE OPERON TRANSCRIPTIONAL REPRESSOR"/>
    <property type="match status" value="1"/>
</dbReference>
<evidence type="ECO:0000256" key="1">
    <source>
        <dbReference type="ARBA" id="ARBA00023015"/>
    </source>
</evidence>
<proteinExistence type="predicted"/>
<dbReference type="PANTHER" id="PTHR43537">
    <property type="entry name" value="TRANSCRIPTIONAL REGULATOR, GNTR FAMILY"/>
    <property type="match status" value="1"/>
</dbReference>
<dbReference type="OrthoDB" id="6087511at2"/>
<reference evidence="5 6" key="1">
    <citation type="submission" date="2019-06" db="EMBL/GenBank/DDBJ databases">
        <title>Whole genome sequence for Rhodospirillaceae sp. R148.</title>
        <authorList>
            <person name="Wang G."/>
        </authorList>
    </citation>
    <scope>NUCLEOTIDE SEQUENCE [LARGE SCALE GENOMIC DNA]</scope>
    <source>
        <strain evidence="5 6">R148</strain>
    </source>
</reference>
<dbReference type="Pfam" id="PF00392">
    <property type="entry name" value="GntR"/>
    <property type="match status" value="1"/>
</dbReference>
<comment type="caution">
    <text evidence="5">The sequence shown here is derived from an EMBL/GenBank/DDBJ whole genome shotgun (WGS) entry which is preliminary data.</text>
</comment>
<evidence type="ECO:0000313" key="6">
    <source>
        <dbReference type="Proteomes" id="UP000315252"/>
    </source>
</evidence>